<feature type="transmembrane region" description="Helical" evidence="3">
    <location>
        <begin position="140"/>
        <end position="173"/>
    </location>
</feature>
<comment type="caution">
    <text evidence="4">The sequence shown here is derived from an EMBL/GenBank/DDBJ whole genome shotgun (WGS) entry which is preliminary data.</text>
</comment>
<reference evidence="4" key="1">
    <citation type="submission" date="2021-06" db="EMBL/GenBank/DDBJ databases">
        <title>Description of novel taxa of the family Lachnospiraceae.</title>
        <authorList>
            <person name="Chaplin A.V."/>
            <person name="Sokolova S.R."/>
            <person name="Pikina A.P."/>
            <person name="Korzhanova M."/>
            <person name="Belova V."/>
            <person name="Korostin D."/>
            <person name="Efimov B.A."/>
        </authorList>
    </citation>
    <scope>NUCLEOTIDE SEQUENCE</scope>
    <source>
        <strain evidence="4">ASD5720</strain>
    </source>
</reference>
<dbReference type="AlphaFoldDB" id="A0A949JYP0"/>
<evidence type="ECO:0000313" key="4">
    <source>
        <dbReference type="EMBL" id="MBU9736509.1"/>
    </source>
</evidence>
<dbReference type="PANTHER" id="PTHR37815:SF3">
    <property type="entry name" value="UPF0397 PROTEIN SPR0429"/>
    <property type="match status" value="1"/>
</dbReference>
<sequence>MKDTKKLVVAALMAALTCAATMVIKIPTPTFGYIHPGDGLVLLCGIVLGPVGGALAAGIGSMLADIFSGYLSFALGTLIIKALTAAIAGLVFRRIRAVRSGSTGSSYAGIITGGVLGELFMVAGYLFYETMLAIISGSALAAAFTASAAGVLFNIVQGVVGIVLAVILFPVLYQIPNVRVWVTGK</sequence>
<evidence type="ECO:0000313" key="5">
    <source>
        <dbReference type="Proteomes" id="UP000712157"/>
    </source>
</evidence>
<name>A0A949JYP0_9FIRM</name>
<dbReference type="Pfam" id="PF07155">
    <property type="entry name" value="ECF-ribofla_trS"/>
    <property type="match status" value="1"/>
</dbReference>
<protein>
    <submittedName>
        <fullName evidence="4">ECF transporter S component</fullName>
    </submittedName>
</protein>
<organism evidence="4 5">
    <name type="scientific">Diplocloster agilis</name>
    <dbReference type="NCBI Taxonomy" id="2850323"/>
    <lineage>
        <taxon>Bacteria</taxon>
        <taxon>Bacillati</taxon>
        <taxon>Bacillota</taxon>
        <taxon>Clostridia</taxon>
        <taxon>Lachnospirales</taxon>
        <taxon>Lachnospiraceae</taxon>
        <taxon>Diplocloster</taxon>
    </lineage>
</organism>
<dbReference type="Proteomes" id="UP000712157">
    <property type="component" value="Unassembled WGS sequence"/>
</dbReference>
<dbReference type="RefSeq" id="WP_238721344.1">
    <property type="nucleotide sequence ID" value="NZ_JAHQCW010000010.1"/>
</dbReference>
<keyword evidence="2 3" id="KW-1133">Transmembrane helix</keyword>
<evidence type="ECO:0000256" key="1">
    <source>
        <dbReference type="ARBA" id="ARBA00022692"/>
    </source>
</evidence>
<gene>
    <name evidence="4" type="ORF">KTH89_08165</name>
</gene>
<dbReference type="PANTHER" id="PTHR37815">
    <property type="entry name" value="UPF0397 PROTEIN BC_2624-RELATED"/>
    <property type="match status" value="1"/>
</dbReference>
<proteinExistence type="predicted"/>
<feature type="transmembrane region" description="Helical" evidence="3">
    <location>
        <begin position="70"/>
        <end position="92"/>
    </location>
</feature>
<evidence type="ECO:0000256" key="2">
    <source>
        <dbReference type="ARBA" id="ARBA00022989"/>
    </source>
</evidence>
<evidence type="ECO:0000256" key="3">
    <source>
        <dbReference type="SAM" id="Phobius"/>
    </source>
</evidence>
<keyword evidence="5" id="KW-1185">Reference proteome</keyword>
<dbReference type="GO" id="GO:0016020">
    <property type="term" value="C:membrane"/>
    <property type="evidence" value="ECO:0007669"/>
    <property type="project" value="InterPro"/>
</dbReference>
<feature type="transmembrane region" description="Helical" evidence="3">
    <location>
        <begin position="104"/>
        <end position="128"/>
    </location>
</feature>
<feature type="transmembrane region" description="Helical" evidence="3">
    <location>
        <begin position="39"/>
        <end position="63"/>
    </location>
</feature>
<dbReference type="Gene3D" id="1.10.1760.20">
    <property type="match status" value="1"/>
</dbReference>
<dbReference type="InterPro" id="IPR009825">
    <property type="entry name" value="ECF_substrate-spec-like"/>
</dbReference>
<keyword evidence="1 3" id="KW-0812">Transmembrane</keyword>
<accession>A0A949JYP0</accession>
<keyword evidence="3" id="KW-0472">Membrane</keyword>
<dbReference type="EMBL" id="JAHQCW010000010">
    <property type="protein sequence ID" value="MBU9736509.1"/>
    <property type="molecule type" value="Genomic_DNA"/>
</dbReference>